<evidence type="ECO:0000259" key="1">
    <source>
        <dbReference type="Pfam" id="PF00535"/>
    </source>
</evidence>
<evidence type="ECO:0000313" key="2">
    <source>
        <dbReference type="EMBL" id="SVD54001.1"/>
    </source>
</evidence>
<accession>A0A382W7C1</accession>
<dbReference type="PANTHER" id="PTHR43685">
    <property type="entry name" value="GLYCOSYLTRANSFERASE"/>
    <property type="match status" value="1"/>
</dbReference>
<dbReference type="Pfam" id="PF00535">
    <property type="entry name" value="Glycos_transf_2"/>
    <property type="match status" value="1"/>
</dbReference>
<dbReference type="CDD" id="cd00761">
    <property type="entry name" value="Glyco_tranf_GTA_type"/>
    <property type="match status" value="1"/>
</dbReference>
<dbReference type="InterPro" id="IPR050834">
    <property type="entry name" value="Glycosyltransf_2"/>
</dbReference>
<name>A0A382W7C1_9ZZZZ</name>
<reference evidence="2" key="1">
    <citation type="submission" date="2018-05" db="EMBL/GenBank/DDBJ databases">
        <authorList>
            <person name="Lanie J.A."/>
            <person name="Ng W.-L."/>
            <person name="Kazmierczak K.M."/>
            <person name="Andrzejewski T.M."/>
            <person name="Davidsen T.M."/>
            <person name="Wayne K.J."/>
            <person name="Tettelin H."/>
            <person name="Glass J.I."/>
            <person name="Rusch D."/>
            <person name="Podicherti R."/>
            <person name="Tsui H.-C.T."/>
            <person name="Winkler M.E."/>
        </authorList>
    </citation>
    <scope>NUCLEOTIDE SEQUENCE</scope>
</reference>
<dbReference type="SUPFAM" id="SSF53448">
    <property type="entry name" value="Nucleotide-diphospho-sugar transferases"/>
    <property type="match status" value="1"/>
</dbReference>
<organism evidence="2">
    <name type="scientific">marine metagenome</name>
    <dbReference type="NCBI Taxonomy" id="408172"/>
    <lineage>
        <taxon>unclassified sequences</taxon>
        <taxon>metagenomes</taxon>
        <taxon>ecological metagenomes</taxon>
    </lineage>
</organism>
<protein>
    <recommendedName>
        <fullName evidence="1">Glycosyltransferase 2-like domain-containing protein</fullName>
    </recommendedName>
</protein>
<gene>
    <name evidence="2" type="ORF">METZ01_LOCUS406855</name>
</gene>
<dbReference type="InterPro" id="IPR029044">
    <property type="entry name" value="Nucleotide-diphossugar_trans"/>
</dbReference>
<dbReference type="PANTHER" id="PTHR43685:SF2">
    <property type="entry name" value="GLYCOSYLTRANSFERASE 2-LIKE DOMAIN-CONTAINING PROTEIN"/>
    <property type="match status" value="1"/>
</dbReference>
<dbReference type="EMBL" id="UINC01157162">
    <property type="protein sequence ID" value="SVD54001.1"/>
    <property type="molecule type" value="Genomic_DNA"/>
</dbReference>
<dbReference type="InterPro" id="IPR001173">
    <property type="entry name" value="Glyco_trans_2-like"/>
</dbReference>
<dbReference type="Gene3D" id="3.90.550.10">
    <property type="entry name" value="Spore Coat Polysaccharide Biosynthesis Protein SpsA, Chain A"/>
    <property type="match status" value="1"/>
</dbReference>
<dbReference type="AlphaFoldDB" id="A0A382W7C1"/>
<feature type="non-terminal residue" evidence="2">
    <location>
        <position position="229"/>
    </location>
</feature>
<sequence>MNNQISLVIPTRNDEKFLKLLLISINNQTLHPQEIIIVDSSTDQVTNNTLKKLDVTIPVIYHRVKKAYPGKARNIGVKMAKNDWIAFLDSKTIPEIDWLEKYHHLAQVYNADAIFGVTQFDAKSPVQKALRAATYGKIGHHTVPGTLIKKGVFTKSNGFLEQIRMGEDIEWRERLMKSTFIIHKPETPVITYTGLPENFIRIIRKYITSTYHTARVNILSNIKDAYLSL</sequence>
<feature type="domain" description="Glycosyltransferase 2-like" evidence="1">
    <location>
        <begin position="6"/>
        <end position="130"/>
    </location>
</feature>
<proteinExistence type="predicted"/>